<comment type="caution">
    <text evidence="2">The sequence shown here is derived from an EMBL/GenBank/DDBJ whole genome shotgun (WGS) entry which is preliminary data.</text>
</comment>
<dbReference type="InterPro" id="IPR006528">
    <property type="entry name" value="Phage_head_morphogenesis_dom"/>
</dbReference>
<accession>A0A5N5E591</accession>
<sequence>MIRDFADDKVEEYRRKGDRHEAAMLQSLRAQFDSQRTFILGKLDTTPTPTKGYTRKEWLSDVVEWDGFDIELARALAPVLLTVIGETGKLAMQQVALDPSLFNTFNSAIQAYYNGRSTKVAKDINDETEKQLRAELSQGIQAGETSFELRARIEKVFGAALTYRADRIARTEVTTAQSFADIEAWSQSGVVESKEWYTALDERVCKFCRPMHGTVIDLRKKFFKKGDIFEGDDGKTIKLDYTDIHGPSLHGNCRCVLLPVLEESV</sequence>
<feature type="domain" description="Phage head morphogenesis" evidence="1">
    <location>
        <begin position="131"/>
        <end position="257"/>
    </location>
</feature>
<dbReference type="NCBIfam" id="TIGR01641">
    <property type="entry name" value="phageSPP1_gp7"/>
    <property type="match status" value="1"/>
</dbReference>
<dbReference type="EMBL" id="MRBO01000442">
    <property type="protein sequence ID" value="KAB2584382.1"/>
    <property type="molecule type" value="Genomic_DNA"/>
</dbReference>
<proteinExistence type="predicted"/>
<evidence type="ECO:0000259" key="1">
    <source>
        <dbReference type="Pfam" id="PF04233"/>
    </source>
</evidence>
<dbReference type="AlphaFoldDB" id="A0A5N5E591"/>
<evidence type="ECO:0000313" key="3">
    <source>
        <dbReference type="Proteomes" id="UP000325576"/>
    </source>
</evidence>
<reference evidence="2 3" key="1">
    <citation type="journal article" date="2017" name="Poromechanics V (2013)">
        <title>Genomic Characterization of the Arsenic-Tolerant Actinobacterium, &lt;i&gt;Rhodococcus erythropolis&lt;/i&gt; S43.</title>
        <authorList>
            <person name="Retamal-Morales G."/>
            <person name="Mehnert M."/>
            <person name="Schwabe R."/>
            <person name="Tischler D."/>
            <person name="Schloemann M."/>
            <person name="Levican G.J."/>
        </authorList>
    </citation>
    <scope>NUCLEOTIDE SEQUENCE [LARGE SCALE GENOMIC DNA]</scope>
    <source>
        <strain evidence="2 3">S43</strain>
    </source>
</reference>
<protein>
    <recommendedName>
        <fullName evidence="1">Phage head morphogenesis domain-containing protein</fullName>
    </recommendedName>
</protein>
<evidence type="ECO:0000313" key="2">
    <source>
        <dbReference type="EMBL" id="KAB2584382.1"/>
    </source>
</evidence>
<gene>
    <name evidence="2" type="ORF">BS297_15695</name>
</gene>
<dbReference type="Proteomes" id="UP000325576">
    <property type="component" value="Unassembled WGS sequence"/>
</dbReference>
<organism evidence="2 3">
    <name type="scientific">Rhodococcus erythropolis</name>
    <name type="common">Arthrobacter picolinophilus</name>
    <dbReference type="NCBI Taxonomy" id="1833"/>
    <lineage>
        <taxon>Bacteria</taxon>
        <taxon>Bacillati</taxon>
        <taxon>Actinomycetota</taxon>
        <taxon>Actinomycetes</taxon>
        <taxon>Mycobacteriales</taxon>
        <taxon>Nocardiaceae</taxon>
        <taxon>Rhodococcus</taxon>
        <taxon>Rhodococcus erythropolis group</taxon>
    </lineage>
</organism>
<name>A0A5N5E591_RHOER</name>
<dbReference type="Pfam" id="PF04233">
    <property type="entry name" value="Phage_Mu_F"/>
    <property type="match status" value="1"/>
</dbReference>